<dbReference type="InterPro" id="IPR052527">
    <property type="entry name" value="Metal_cation-efflux_comp"/>
</dbReference>
<evidence type="ECO:0000256" key="1">
    <source>
        <dbReference type="ARBA" id="ARBA00004127"/>
    </source>
</evidence>
<proteinExistence type="predicted"/>
<dbReference type="PANTHER" id="PTHR43847">
    <property type="entry name" value="BLL3993 PROTEIN"/>
    <property type="match status" value="1"/>
</dbReference>
<dbReference type="RefSeq" id="WP_132155938.1">
    <property type="nucleotide sequence ID" value="NZ_SLWR01000015.1"/>
</dbReference>
<evidence type="ECO:0000256" key="5">
    <source>
        <dbReference type="SAM" id="Phobius"/>
    </source>
</evidence>
<comment type="subcellular location">
    <subcellularLocation>
        <location evidence="1">Endomembrane system</location>
        <topology evidence="1">Multi-pass membrane protein</topology>
    </subcellularLocation>
</comment>
<keyword evidence="3 5" id="KW-1133">Transmembrane helix</keyword>
<evidence type="ECO:0000256" key="3">
    <source>
        <dbReference type="ARBA" id="ARBA00022989"/>
    </source>
</evidence>
<dbReference type="OrthoDB" id="941586at2"/>
<dbReference type="InterPro" id="IPR007318">
    <property type="entry name" value="Phopholipid_MeTrfase"/>
</dbReference>
<gene>
    <name evidence="6" type="ORF">EV646_11513</name>
</gene>
<keyword evidence="2 5" id="KW-0812">Transmembrane</keyword>
<comment type="caution">
    <text evidence="6">The sequence shown here is derived from an EMBL/GenBank/DDBJ whole genome shotgun (WGS) entry which is preliminary data.</text>
</comment>
<reference evidence="6 7" key="1">
    <citation type="journal article" date="2015" name="Stand. Genomic Sci.">
        <title>Genomic Encyclopedia of Bacterial and Archaeal Type Strains, Phase III: the genomes of soil and plant-associated and newly described type strains.</title>
        <authorList>
            <person name="Whitman W.B."/>
            <person name="Woyke T."/>
            <person name="Klenk H.P."/>
            <person name="Zhou Y."/>
            <person name="Lilburn T.G."/>
            <person name="Beck B.J."/>
            <person name="De Vos P."/>
            <person name="Vandamme P."/>
            <person name="Eisen J.A."/>
            <person name="Garrity G."/>
            <person name="Hugenholtz P."/>
            <person name="Kyrpides N.C."/>
        </authorList>
    </citation>
    <scope>NUCLEOTIDE SEQUENCE [LARGE SCALE GENOMIC DNA]</scope>
    <source>
        <strain evidence="6 7">VKM Ac-2541</strain>
    </source>
</reference>
<evidence type="ECO:0000313" key="6">
    <source>
        <dbReference type="EMBL" id="TCO41473.1"/>
    </source>
</evidence>
<organism evidence="6 7">
    <name type="scientific">Kribbella antiqua</name>
    <dbReference type="NCBI Taxonomy" id="2512217"/>
    <lineage>
        <taxon>Bacteria</taxon>
        <taxon>Bacillati</taxon>
        <taxon>Actinomycetota</taxon>
        <taxon>Actinomycetes</taxon>
        <taxon>Propionibacteriales</taxon>
        <taxon>Kribbellaceae</taxon>
        <taxon>Kribbella</taxon>
    </lineage>
</organism>
<evidence type="ECO:0000256" key="4">
    <source>
        <dbReference type="ARBA" id="ARBA00023136"/>
    </source>
</evidence>
<feature type="transmembrane region" description="Helical" evidence="5">
    <location>
        <begin position="85"/>
        <end position="110"/>
    </location>
</feature>
<keyword evidence="4 5" id="KW-0472">Membrane</keyword>
<dbReference type="Pfam" id="PF04191">
    <property type="entry name" value="PEMT"/>
    <property type="match status" value="1"/>
</dbReference>
<keyword evidence="7" id="KW-1185">Reference proteome</keyword>
<sequence length="143" mass="15366">MRARNIPVPEASLAGIAAGVALEQVRRWRLKSRPRAGWALVAAGSLVIASSLKAAGNTDLAKPEGLVTSGPYAVSRNPMYVGWGLLQLGIGLITGSGWMLATLPAVGAGLRLDVVREERRLEQHFGDEYERYAAKVGRYVPTR</sequence>
<feature type="transmembrane region" description="Helical" evidence="5">
    <location>
        <begin position="36"/>
        <end position="56"/>
    </location>
</feature>
<keyword evidence="6" id="KW-0808">Transferase</keyword>
<dbReference type="AlphaFoldDB" id="A0A4R2IAH1"/>
<dbReference type="PANTHER" id="PTHR43847:SF1">
    <property type="entry name" value="BLL3993 PROTEIN"/>
    <property type="match status" value="1"/>
</dbReference>
<evidence type="ECO:0000256" key="2">
    <source>
        <dbReference type="ARBA" id="ARBA00022692"/>
    </source>
</evidence>
<accession>A0A4R2IAH1</accession>
<dbReference type="Gene3D" id="1.20.120.1630">
    <property type="match status" value="1"/>
</dbReference>
<dbReference type="Proteomes" id="UP000295573">
    <property type="component" value="Unassembled WGS sequence"/>
</dbReference>
<keyword evidence="6" id="KW-0489">Methyltransferase</keyword>
<dbReference type="GO" id="GO:0032259">
    <property type="term" value="P:methylation"/>
    <property type="evidence" value="ECO:0007669"/>
    <property type="project" value="UniProtKB-KW"/>
</dbReference>
<name>A0A4R2IAH1_9ACTN</name>
<dbReference type="EMBL" id="SLWR01000015">
    <property type="protein sequence ID" value="TCO41473.1"/>
    <property type="molecule type" value="Genomic_DNA"/>
</dbReference>
<dbReference type="GO" id="GO:0012505">
    <property type="term" value="C:endomembrane system"/>
    <property type="evidence" value="ECO:0007669"/>
    <property type="project" value="UniProtKB-SubCell"/>
</dbReference>
<protein>
    <submittedName>
        <fullName evidence="6">Phospholipid methyltransferase</fullName>
    </submittedName>
</protein>
<evidence type="ECO:0000313" key="7">
    <source>
        <dbReference type="Proteomes" id="UP000295573"/>
    </source>
</evidence>
<dbReference type="GO" id="GO:0008168">
    <property type="term" value="F:methyltransferase activity"/>
    <property type="evidence" value="ECO:0007669"/>
    <property type="project" value="UniProtKB-KW"/>
</dbReference>